<evidence type="ECO:0000313" key="2">
    <source>
        <dbReference type="Proteomes" id="UP000499080"/>
    </source>
</evidence>
<gene>
    <name evidence="1" type="ORF">AVEN_194390_1</name>
</gene>
<protein>
    <submittedName>
        <fullName evidence="1">Uncharacterized protein</fullName>
    </submittedName>
</protein>
<name>A0A4Y2A888_ARAVE</name>
<dbReference type="Proteomes" id="UP000499080">
    <property type="component" value="Unassembled WGS sequence"/>
</dbReference>
<sequence length="113" mass="13017">MVAWSFSSSSDNSTIDNQLPSLRETPWYWLSYRWIARDIVTPLNPTITAPLLPQLVCRTDMKCETTSGGEIPYFLLAFLPPTTFQWTIERSHQSKLLKTSHRCQAKTGCRNCY</sequence>
<dbReference type="OrthoDB" id="6408999at2759"/>
<proteinExistence type="predicted"/>
<dbReference type="AlphaFoldDB" id="A0A4Y2A888"/>
<keyword evidence="2" id="KW-1185">Reference proteome</keyword>
<organism evidence="1 2">
    <name type="scientific">Araneus ventricosus</name>
    <name type="common">Orbweaver spider</name>
    <name type="synonym">Epeira ventricosa</name>
    <dbReference type="NCBI Taxonomy" id="182803"/>
    <lineage>
        <taxon>Eukaryota</taxon>
        <taxon>Metazoa</taxon>
        <taxon>Ecdysozoa</taxon>
        <taxon>Arthropoda</taxon>
        <taxon>Chelicerata</taxon>
        <taxon>Arachnida</taxon>
        <taxon>Araneae</taxon>
        <taxon>Araneomorphae</taxon>
        <taxon>Entelegynae</taxon>
        <taxon>Araneoidea</taxon>
        <taxon>Araneidae</taxon>
        <taxon>Araneus</taxon>
    </lineage>
</organism>
<accession>A0A4Y2A888</accession>
<evidence type="ECO:0000313" key="1">
    <source>
        <dbReference type="EMBL" id="GBL75134.1"/>
    </source>
</evidence>
<comment type="caution">
    <text evidence="1">The sequence shown here is derived from an EMBL/GenBank/DDBJ whole genome shotgun (WGS) entry which is preliminary data.</text>
</comment>
<reference evidence="1 2" key="1">
    <citation type="journal article" date="2019" name="Sci. Rep.">
        <title>Orb-weaving spider Araneus ventricosus genome elucidates the spidroin gene catalogue.</title>
        <authorList>
            <person name="Kono N."/>
            <person name="Nakamura H."/>
            <person name="Ohtoshi R."/>
            <person name="Moran D.A.P."/>
            <person name="Shinohara A."/>
            <person name="Yoshida Y."/>
            <person name="Fujiwara M."/>
            <person name="Mori M."/>
            <person name="Tomita M."/>
            <person name="Arakawa K."/>
        </authorList>
    </citation>
    <scope>NUCLEOTIDE SEQUENCE [LARGE SCALE GENOMIC DNA]</scope>
</reference>
<dbReference type="EMBL" id="BGPR01000007">
    <property type="protein sequence ID" value="GBL75134.1"/>
    <property type="molecule type" value="Genomic_DNA"/>
</dbReference>